<gene>
    <name evidence="2" type="ORF">IIF7_20544</name>
</gene>
<dbReference type="Gene3D" id="3.40.630.40">
    <property type="entry name" value="Zn-dependent exopeptidases"/>
    <property type="match status" value="1"/>
</dbReference>
<keyword evidence="3" id="KW-1185">Reference proteome</keyword>
<sequence>MLSVFQNKNAKINEGKFIILQRRKPSVLLELGDLANSENSNYLNSEVEQQKIAERIFKSLKIIAEKR</sequence>
<reference evidence="2 3" key="1">
    <citation type="submission" date="2013-04" db="EMBL/GenBank/DDBJ databases">
        <title>Zunongwangia sp. 22II14-10F7 Genome Sequencing.</title>
        <authorList>
            <person name="Lai Q."/>
            <person name="Shao Z."/>
        </authorList>
    </citation>
    <scope>NUCLEOTIDE SEQUENCE [LARGE SCALE GENOMIC DNA]</scope>
    <source>
        <strain evidence="2 3">22II14-10F7</strain>
    </source>
</reference>
<dbReference type="InterPro" id="IPR002508">
    <property type="entry name" value="MurNAc-LAA_cat"/>
</dbReference>
<name>A0A1Y1SZ31_9FLAO</name>
<protein>
    <recommendedName>
        <fullName evidence="1">MurNAc-LAA domain-containing protein</fullName>
    </recommendedName>
</protein>
<dbReference type="Proteomes" id="UP000192746">
    <property type="component" value="Unassembled WGS sequence"/>
</dbReference>
<dbReference type="GO" id="GO:0009253">
    <property type="term" value="P:peptidoglycan catabolic process"/>
    <property type="evidence" value="ECO:0007669"/>
    <property type="project" value="InterPro"/>
</dbReference>
<dbReference type="GO" id="GO:0008745">
    <property type="term" value="F:N-acetylmuramoyl-L-alanine amidase activity"/>
    <property type="evidence" value="ECO:0007669"/>
    <property type="project" value="InterPro"/>
</dbReference>
<dbReference type="Pfam" id="PF01520">
    <property type="entry name" value="Amidase_3"/>
    <property type="match status" value="1"/>
</dbReference>
<dbReference type="EMBL" id="ARYN01000059">
    <property type="protein sequence ID" value="ORL43493.1"/>
    <property type="molecule type" value="Genomic_DNA"/>
</dbReference>
<dbReference type="RefSeq" id="WP_176219024.1">
    <property type="nucleotide sequence ID" value="NZ_ARYN01000059.1"/>
</dbReference>
<evidence type="ECO:0000259" key="1">
    <source>
        <dbReference type="Pfam" id="PF01520"/>
    </source>
</evidence>
<proteinExistence type="predicted"/>
<dbReference type="STRING" id="1185767.IIF7_20544"/>
<comment type="caution">
    <text evidence="2">The sequence shown here is derived from an EMBL/GenBank/DDBJ whole genome shotgun (WGS) entry which is preliminary data.</text>
</comment>
<accession>A0A1Y1SZ31</accession>
<evidence type="ECO:0000313" key="2">
    <source>
        <dbReference type="EMBL" id="ORL43493.1"/>
    </source>
</evidence>
<feature type="domain" description="MurNAc-LAA" evidence="1">
    <location>
        <begin position="3"/>
        <end position="60"/>
    </location>
</feature>
<organism evidence="2 3">
    <name type="scientific">Zunongwangia atlantica 22II14-10F7</name>
    <dbReference type="NCBI Taxonomy" id="1185767"/>
    <lineage>
        <taxon>Bacteria</taxon>
        <taxon>Pseudomonadati</taxon>
        <taxon>Bacteroidota</taxon>
        <taxon>Flavobacteriia</taxon>
        <taxon>Flavobacteriales</taxon>
        <taxon>Flavobacteriaceae</taxon>
        <taxon>Zunongwangia</taxon>
    </lineage>
</organism>
<evidence type="ECO:0000313" key="3">
    <source>
        <dbReference type="Proteomes" id="UP000192746"/>
    </source>
</evidence>
<dbReference type="SUPFAM" id="SSF53187">
    <property type="entry name" value="Zn-dependent exopeptidases"/>
    <property type="match status" value="1"/>
</dbReference>
<dbReference type="AlphaFoldDB" id="A0A1Y1SZ31"/>